<feature type="compositionally biased region" description="Pro residues" evidence="1">
    <location>
        <begin position="112"/>
        <end position="126"/>
    </location>
</feature>
<reference evidence="2 3" key="1">
    <citation type="journal article" date="2013" name="PLoS Genet.">
        <title>Genomic mechanisms accounting for the adaptation to parasitism in nematode-trapping fungi.</title>
        <authorList>
            <person name="Meerupati T."/>
            <person name="Andersson K.M."/>
            <person name="Friman E."/>
            <person name="Kumar D."/>
            <person name="Tunlid A."/>
            <person name="Ahren D."/>
        </authorList>
    </citation>
    <scope>NUCLEOTIDE SEQUENCE [LARGE SCALE GENOMIC DNA]</scope>
    <source>
        <strain evidence="2 3">CBS 200.50</strain>
    </source>
</reference>
<feature type="region of interest" description="Disordered" evidence="1">
    <location>
        <begin position="68"/>
        <end position="90"/>
    </location>
</feature>
<keyword evidence="3" id="KW-1185">Reference proteome</keyword>
<dbReference type="AlphaFoldDB" id="S8ACD3"/>
<comment type="caution">
    <text evidence="2">The sequence shown here is derived from an EMBL/GenBank/DDBJ whole genome shotgun (WGS) entry which is preliminary data.</text>
</comment>
<evidence type="ECO:0000313" key="2">
    <source>
        <dbReference type="EMBL" id="EPS40589.1"/>
    </source>
</evidence>
<dbReference type="OMA" id="DETPHRI"/>
<dbReference type="OrthoDB" id="5345504at2759"/>
<evidence type="ECO:0000256" key="1">
    <source>
        <dbReference type="SAM" id="MobiDB-lite"/>
    </source>
</evidence>
<evidence type="ECO:0000313" key="3">
    <source>
        <dbReference type="Proteomes" id="UP000015100"/>
    </source>
</evidence>
<feature type="compositionally biased region" description="Low complexity" evidence="1">
    <location>
        <begin position="11"/>
        <end position="35"/>
    </location>
</feature>
<feature type="compositionally biased region" description="Polar residues" evidence="1">
    <location>
        <begin position="74"/>
        <end position="90"/>
    </location>
</feature>
<feature type="region of interest" description="Disordered" evidence="1">
    <location>
        <begin position="106"/>
        <end position="163"/>
    </location>
</feature>
<feature type="region of interest" description="Disordered" evidence="1">
    <location>
        <begin position="1"/>
        <end position="48"/>
    </location>
</feature>
<sequence>MSLFSPPSSPSAPSNGFINLNLNLPSPASPSSPYNLRKRKADVEPTVESPLTKRFRKLNLRNTLVGPASKVTKRTSSPARNSLFSHSNTSNSALSAVNNIHNAATNAEPWSLTPPPFQRPSSPPPAAMDMDDTPYRIYVNDLDSSSDESDLDPPHKQNGKNATNPIIFLSDVEREMSRIPLAVLKGSPIQASPSGVQMKTLPTARSGTGSSTDLILYRPPEKIVDDGGVNRLIMEARERIRSRNSGSGSTMEGISSTATAVPTPAVDTMMDQGMGHLGQGLTDSPMSFTPVTMMNNDPDAMVLDDL</sequence>
<gene>
    <name evidence="2" type="ORF">H072_5554</name>
</gene>
<name>S8ACD3_DACHA</name>
<dbReference type="HOGENOM" id="CLU_1026635_0_0_1"/>
<proteinExistence type="predicted"/>
<protein>
    <submittedName>
        <fullName evidence="2">Uncharacterized protein</fullName>
    </submittedName>
</protein>
<accession>S8ACD3</accession>
<organism evidence="2 3">
    <name type="scientific">Dactylellina haptotyla (strain CBS 200.50)</name>
    <name type="common">Nematode-trapping fungus</name>
    <name type="synonym">Monacrosporium haptotylum</name>
    <dbReference type="NCBI Taxonomy" id="1284197"/>
    <lineage>
        <taxon>Eukaryota</taxon>
        <taxon>Fungi</taxon>
        <taxon>Dikarya</taxon>
        <taxon>Ascomycota</taxon>
        <taxon>Pezizomycotina</taxon>
        <taxon>Orbiliomycetes</taxon>
        <taxon>Orbiliales</taxon>
        <taxon>Orbiliaceae</taxon>
        <taxon>Dactylellina</taxon>
    </lineage>
</organism>
<dbReference type="Proteomes" id="UP000015100">
    <property type="component" value="Unassembled WGS sequence"/>
</dbReference>
<dbReference type="STRING" id="1284197.S8ACD3"/>
<dbReference type="EMBL" id="AQGS01000308">
    <property type="protein sequence ID" value="EPS40589.1"/>
    <property type="molecule type" value="Genomic_DNA"/>
</dbReference>
<reference evidence="3" key="2">
    <citation type="submission" date="2013-04" db="EMBL/GenBank/DDBJ databases">
        <title>Genomic mechanisms accounting for the adaptation to parasitism in nematode-trapping fungi.</title>
        <authorList>
            <person name="Ahren D.G."/>
        </authorList>
    </citation>
    <scope>NUCLEOTIDE SEQUENCE [LARGE SCALE GENOMIC DNA]</scope>
    <source>
        <strain evidence="3">CBS 200.50</strain>
    </source>
</reference>